<comment type="subcellular location">
    <subcellularLocation>
        <location evidence="2">Cytoplasm</location>
    </subcellularLocation>
    <subcellularLocation>
        <location evidence="1">Nucleus</location>
    </subcellularLocation>
</comment>
<sequence length="1043" mass="119512">MDVKFLHDCFLATLQADPAVRHQAETQLSQAELNIGFLGACLDILGAPDVSPVVKKACTIYFKNKILRSWSTDRNPIDEDEKPLIRERIIPVMVKLDRSLRSQFIVVLNTILSYDYPSKWPNYIDIIKPLFGNPNDIQAMYTGVLCFSELARHYRWKTNDTRATELDPIIIQYFPSLLQIGKSIISDPSSLSDNHEYGEIVKLIVKAYKFVTYHDLPDPLQEQEALVNWCSFQVDVINMQLPQNVLELDEEDRYLSPWVKSQKWAFANLYRIFQRYGSKSLSQKFSYDQFRDIFTKNVVPQLLSVYFTKIEFWRSQKQWISDASMYYIVLFLEQCVIQKECWLLIKPHVSTIISEIAFPLLCPTETIIDLFDNDPLEYIHLILDVYEESSSPHMAVLALIFTMVEKRQKTTLEPILQFTYEKLSSLSNVEETEEIAKQKESCLRIIGGISHKLVNKKTSVYNQIEPFLGTFVVPNFKSKFAFLRARTCEIVAKFDTFEFNDQSVLNAIFQGVMNCFNESDFLPVQLEGALAIQSFMSFDQFKEALGAIIVDTMEKLLNLSNKIDTDAISGVIQECVENYSEQLQPFGTHLMSKLSEQLLRILTELKEASNSDPDNYTDDIGDYSEKHSAAMGVFNTMVTVLLYFENSVEIISKLEEYYVPVLNFALQNRLDDFYAEISELIENTTFLTRSVSPAMWSLFPSLMDNLINGDVTIYLDDCIAALKNYLIYGNNELRLNIQYQQLYINLINSIFNPYLYDQEDSEIGTNDIILAAEIAQNLILALDRETASPYIPNLCESTMSLLSTDDPAHSHTNRFQIHLVNIIIASLIIDTNTTLNILINKNAFQNFLALWFKLLPDMKRIFDLKLSVLGFLNLIYLDLSNLKELKIESIIPEFGTKLVLLLTILPQAMKEMENRRINYDPEKHFAGNIIGAGGEEGDWEDEDEDTIESSANAAADDYLKFLEEQKEIIDNGGNAFGFQDDEDDFDEDPYSNTVLDNINVFKAFKDCFITAQSSDANKYSLLISKLTPSDQEILQSICNESAE</sequence>
<dbReference type="Pfam" id="PF03810">
    <property type="entry name" value="IBN_N"/>
    <property type="match status" value="1"/>
</dbReference>
<evidence type="ECO:0000313" key="9">
    <source>
        <dbReference type="Proteomes" id="UP001165120"/>
    </source>
</evidence>
<evidence type="ECO:0000256" key="3">
    <source>
        <dbReference type="ARBA" id="ARBA00022448"/>
    </source>
</evidence>
<dbReference type="SUPFAM" id="SSF48371">
    <property type="entry name" value="ARM repeat"/>
    <property type="match status" value="1"/>
</dbReference>
<dbReference type="AlphaFoldDB" id="A0A9W6WGB6"/>
<dbReference type="GO" id="GO:0031267">
    <property type="term" value="F:small GTPase binding"/>
    <property type="evidence" value="ECO:0007669"/>
    <property type="project" value="InterPro"/>
</dbReference>
<dbReference type="PANTHER" id="PTHR10997">
    <property type="entry name" value="IMPORTIN-7, 8, 11"/>
    <property type="match status" value="1"/>
</dbReference>
<feature type="domain" description="Importin N-terminal" evidence="7">
    <location>
        <begin position="24"/>
        <end position="95"/>
    </location>
</feature>
<dbReference type="PANTHER" id="PTHR10997:SF18">
    <property type="entry name" value="D-IMPORTIN 7_RANBP7"/>
    <property type="match status" value="1"/>
</dbReference>
<keyword evidence="3" id="KW-0813">Transport</keyword>
<dbReference type="InterPro" id="IPR016024">
    <property type="entry name" value="ARM-type_fold"/>
</dbReference>
<dbReference type="GO" id="GO:0005635">
    <property type="term" value="C:nuclear envelope"/>
    <property type="evidence" value="ECO:0007669"/>
    <property type="project" value="TreeGrafter"/>
</dbReference>
<evidence type="ECO:0000313" key="8">
    <source>
        <dbReference type="EMBL" id="GME68127.1"/>
    </source>
</evidence>
<evidence type="ECO:0000256" key="6">
    <source>
        <dbReference type="ARBA" id="ARBA00023242"/>
    </source>
</evidence>
<reference evidence="8" key="1">
    <citation type="submission" date="2023-04" db="EMBL/GenBank/DDBJ databases">
        <title>Candida boidinii NBRC 10035.</title>
        <authorList>
            <person name="Ichikawa N."/>
            <person name="Sato H."/>
            <person name="Tonouchi N."/>
        </authorList>
    </citation>
    <scope>NUCLEOTIDE SEQUENCE</scope>
    <source>
        <strain evidence="8">NBRC 10035</strain>
    </source>
</reference>
<dbReference type="Gene3D" id="1.25.10.10">
    <property type="entry name" value="Leucine-rich Repeat Variant"/>
    <property type="match status" value="1"/>
</dbReference>
<keyword evidence="6" id="KW-0539">Nucleus</keyword>
<evidence type="ECO:0000256" key="1">
    <source>
        <dbReference type="ARBA" id="ARBA00004123"/>
    </source>
</evidence>
<gene>
    <name evidence="8" type="ORF">Cboi02_000141400</name>
</gene>
<evidence type="ECO:0000256" key="2">
    <source>
        <dbReference type="ARBA" id="ARBA00004496"/>
    </source>
</evidence>
<dbReference type="GO" id="GO:0005829">
    <property type="term" value="C:cytosol"/>
    <property type="evidence" value="ECO:0007669"/>
    <property type="project" value="TreeGrafter"/>
</dbReference>
<dbReference type="InterPro" id="IPR011989">
    <property type="entry name" value="ARM-like"/>
</dbReference>
<comment type="caution">
    <text evidence="8">The sequence shown here is derived from an EMBL/GenBank/DDBJ whole genome shotgun (WGS) entry which is preliminary data.</text>
</comment>
<accession>A0A9W6WGB6</accession>
<evidence type="ECO:0000256" key="5">
    <source>
        <dbReference type="ARBA" id="ARBA00022927"/>
    </source>
</evidence>
<dbReference type="SMART" id="SM00913">
    <property type="entry name" value="IBN_N"/>
    <property type="match status" value="1"/>
</dbReference>
<dbReference type="EMBL" id="BSXN01000333">
    <property type="protein sequence ID" value="GME68127.1"/>
    <property type="molecule type" value="Genomic_DNA"/>
</dbReference>
<dbReference type="Proteomes" id="UP001165120">
    <property type="component" value="Unassembled WGS sequence"/>
</dbReference>
<evidence type="ECO:0000259" key="7">
    <source>
        <dbReference type="PROSITE" id="PS50166"/>
    </source>
</evidence>
<organism evidence="8 9">
    <name type="scientific">Candida boidinii</name>
    <name type="common">Yeast</name>
    <dbReference type="NCBI Taxonomy" id="5477"/>
    <lineage>
        <taxon>Eukaryota</taxon>
        <taxon>Fungi</taxon>
        <taxon>Dikarya</taxon>
        <taxon>Ascomycota</taxon>
        <taxon>Saccharomycotina</taxon>
        <taxon>Pichiomycetes</taxon>
        <taxon>Pichiales</taxon>
        <taxon>Pichiaceae</taxon>
        <taxon>Ogataea</taxon>
        <taxon>Ogataea/Candida clade</taxon>
    </lineage>
</organism>
<evidence type="ECO:0000256" key="4">
    <source>
        <dbReference type="ARBA" id="ARBA00022490"/>
    </source>
</evidence>
<keyword evidence="9" id="KW-1185">Reference proteome</keyword>
<keyword evidence="4" id="KW-0963">Cytoplasm</keyword>
<name>A0A9W6WGB6_CANBO</name>
<dbReference type="PROSITE" id="PS50166">
    <property type="entry name" value="IMPORTIN_B_NT"/>
    <property type="match status" value="1"/>
</dbReference>
<dbReference type="InterPro" id="IPR001494">
    <property type="entry name" value="Importin-beta_N"/>
</dbReference>
<dbReference type="GO" id="GO:0006606">
    <property type="term" value="P:protein import into nucleus"/>
    <property type="evidence" value="ECO:0007669"/>
    <property type="project" value="TreeGrafter"/>
</dbReference>
<proteinExistence type="predicted"/>
<keyword evidence="5" id="KW-0653">Protein transport</keyword>
<protein>
    <submittedName>
        <fullName evidence="8">Unnamed protein product</fullName>
    </submittedName>
</protein>